<dbReference type="InterPro" id="IPR008811">
    <property type="entry name" value="Glycosyl_hydrolases_36"/>
</dbReference>
<protein>
    <submittedName>
        <fullName evidence="6">Raffinose synthase protein</fullName>
    </submittedName>
</protein>
<sequence length="1199" mass="129865">MRSAPLFQPELNSSWPIPQSQACDRGLKFAAHYPADDFSASLARGAARLELWTNLPVSQSDAASTSQATAWKAVPLRPVNATVGRNTGYSFVADFKCSVDTAVGTFGYTYRIVHPDGQTDWLGSPSNDGKIHLLSANDPSYTIRQLVQPHCGTNLEDRKLIGAVHECEDAITLATLAASRRDVSDKLSFNINAHHVVSGLLIERTKSTWCTSRRFRSLTAVSPDFGCNLLVLELAQSSSGEVLVIMPVFDDSSVQSRLIRGSCNGDDITFEMVGPGWAQAKISLALGTIGELENVVSACRSHAARILRAPIHEPLGLGWSAKKSADFNTALSPDIDVSAPSLPHTYDEPECVDISFYSDSTAIDSGVAGMSRASSMVLASDEEPSAVDEQDDGSTVDGDRTEQAGNRSSPSQTKPGLGFCTWEAMQNEKRRPFLSQVVVALHAAEERLGTGSISALLIDDGWQDVEFDSEHRGRLNSFDMNPEMLDFLQASDAESSSSVLTRYVSHIRQEFPAIKSVGCWMTLAGYWDGIHPDGPVADSLSAPLRQVRVVDPFRQANRDWFIQATELDMHLFWDMAFHSLRQSGIDFVKIDAQAEWEWIQDVTYGQGPSPQAGSLGKAAFEAMEGAAARYFGAEGGVIHSMAFTSALTNTSRTLHSPGMTIRITDDFFPEIPEAHRHHLAHNVYNSLLLREHLCDADMLSHCVGEALSSEANLDVLDFTGYHASFRAFTDAQLWISDKAGAPKHDSVCALVPLPALTGQGAAVSVQARGCLLPTDIFADLTGVGSGTALKLRVHHEQTGAATLGLWNLRGGQAQTFDVLDIRQILERRSNIVSVHGALHEYYAVKSFRSGSICLLATAANENEPLSNMLGATLEAGLWEVLTISPLLTTTVKGVSAALLGSIEHFMTQGGVQSVSISLSYPEEEGRRNRLAHKSRRPPHHRQRSTRSTSTYSDGSIANSTGEKTSKTALTSTTLDNFAQQSFSGSSTVLVSLALVDGFFAILHGAVTGMSHASRSAQEASEGKRAARVDLVNTIIGVLDKLQTLIVFVLLVLASWTSALPNAVPKNGSKASWLEFFPMKRVQGDDSDRIRMDDKELENVRLRPADAVETLRRCLASRTTVPLQECPISISNDKLVGTPPNSVPQSPVSKIPAITTKPDVVLSCRIDVAAKISFLVICPSAESIQSCSIERRKYECGKTP</sequence>
<evidence type="ECO:0000256" key="3">
    <source>
        <dbReference type="ARBA" id="ARBA00023277"/>
    </source>
</evidence>
<dbReference type="Gene3D" id="3.20.20.70">
    <property type="entry name" value="Aldolase class I"/>
    <property type="match status" value="1"/>
</dbReference>
<feature type="compositionally biased region" description="Basic residues" evidence="5">
    <location>
        <begin position="928"/>
        <end position="944"/>
    </location>
</feature>
<accession>A0A077R2Y5</accession>
<dbReference type="GO" id="GO:0004557">
    <property type="term" value="F:alpha-galactosidase activity"/>
    <property type="evidence" value="ECO:0007669"/>
    <property type="project" value="UniProtKB-EC"/>
</dbReference>
<evidence type="ECO:0000313" key="6">
    <source>
        <dbReference type="EMBL" id="CDI51324.1"/>
    </source>
</evidence>
<evidence type="ECO:0000256" key="1">
    <source>
        <dbReference type="ARBA" id="ARBA00001255"/>
    </source>
</evidence>
<dbReference type="AlphaFoldDB" id="A0A077R2Y5"/>
<keyword evidence="3" id="KW-0119">Carbohydrate metabolism</keyword>
<reference evidence="6" key="1">
    <citation type="journal article" date="2014" name="Genome Biol. Evol.">
        <title>Gene Loss Rather Than Gene Gain Is Associated with a Host Jump from Monocots to Dicots in the Smut Fungus Melanopsichium pennsylvanicum.</title>
        <authorList>
            <person name="Sharma R."/>
            <person name="Mishra B."/>
            <person name="Runge F."/>
            <person name="Thines M."/>
        </authorList>
    </citation>
    <scope>NUCLEOTIDE SEQUENCE</scope>
    <source>
        <strain evidence="6">4</strain>
    </source>
</reference>
<feature type="compositionally biased region" description="Polar residues" evidence="5">
    <location>
        <begin position="951"/>
        <end position="962"/>
    </location>
</feature>
<dbReference type="PANTHER" id="PTHR31268:SF32">
    <property type="entry name" value="GALACTINOL--SUCROSE GALACTOSYLTRANSFERASE 2-RELATED"/>
    <property type="match status" value="1"/>
</dbReference>
<feature type="compositionally biased region" description="Acidic residues" evidence="5">
    <location>
        <begin position="380"/>
        <end position="394"/>
    </location>
</feature>
<proteinExistence type="inferred from homology"/>
<dbReference type="Pfam" id="PF05691">
    <property type="entry name" value="Raffinose_syn"/>
    <property type="match status" value="1"/>
</dbReference>
<dbReference type="InterPro" id="IPR013785">
    <property type="entry name" value="Aldolase_TIM"/>
</dbReference>
<feature type="compositionally biased region" description="Polar residues" evidence="5">
    <location>
        <begin position="403"/>
        <end position="414"/>
    </location>
</feature>
<comment type="catalytic activity">
    <reaction evidence="1">
        <text>Hydrolysis of terminal, non-reducing alpha-D-galactose residues in alpha-D-galactosides, including galactose oligosaccharides, galactomannans and galactolipids.</text>
        <dbReference type="EC" id="3.2.1.22"/>
    </reaction>
</comment>
<dbReference type="EMBL" id="HG529498">
    <property type="protein sequence ID" value="CDI51324.1"/>
    <property type="molecule type" value="Genomic_DNA"/>
</dbReference>
<feature type="region of interest" description="Disordered" evidence="5">
    <location>
        <begin position="374"/>
        <end position="417"/>
    </location>
</feature>
<dbReference type="PANTHER" id="PTHR31268">
    <property type="match status" value="1"/>
</dbReference>
<evidence type="ECO:0000256" key="2">
    <source>
        <dbReference type="ARBA" id="ARBA00007240"/>
    </source>
</evidence>
<comment type="similarity">
    <text evidence="2">Belongs to the glycosyl hydrolases 36 family.</text>
</comment>
<organism evidence="6">
    <name type="scientific">Melanopsichium pennsylvanicum 4</name>
    <dbReference type="NCBI Taxonomy" id="1398559"/>
    <lineage>
        <taxon>Eukaryota</taxon>
        <taxon>Fungi</taxon>
        <taxon>Dikarya</taxon>
        <taxon>Basidiomycota</taxon>
        <taxon>Ustilaginomycotina</taxon>
        <taxon>Ustilaginomycetes</taxon>
        <taxon>Ustilaginales</taxon>
        <taxon>Ustilaginaceae</taxon>
        <taxon>Melanopsichium</taxon>
    </lineage>
</organism>
<evidence type="ECO:0000256" key="4">
    <source>
        <dbReference type="ARBA" id="ARBA00049426"/>
    </source>
</evidence>
<dbReference type="GO" id="GO:0047274">
    <property type="term" value="F:galactinol-sucrose galactosyltransferase activity"/>
    <property type="evidence" value="ECO:0007669"/>
    <property type="project" value="UniProtKB-EC"/>
</dbReference>
<evidence type="ECO:0000256" key="5">
    <source>
        <dbReference type="SAM" id="MobiDB-lite"/>
    </source>
</evidence>
<feature type="region of interest" description="Disordered" evidence="5">
    <location>
        <begin position="922"/>
        <end position="965"/>
    </location>
</feature>
<name>A0A077R2Y5_9BASI</name>
<dbReference type="SUPFAM" id="SSF51445">
    <property type="entry name" value="(Trans)glycosidases"/>
    <property type="match status" value="1"/>
</dbReference>
<dbReference type="InterPro" id="IPR017853">
    <property type="entry name" value="GH"/>
</dbReference>
<comment type="catalytic activity">
    <reaction evidence="4">
        <text>alpha-D-galactosyl-(1-&gt;3)-1D-myo-inositol + sucrose = raffinose + myo-inositol</text>
        <dbReference type="Rhea" id="RHEA:20161"/>
        <dbReference type="ChEBI" id="CHEBI:16634"/>
        <dbReference type="ChEBI" id="CHEBI:17268"/>
        <dbReference type="ChEBI" id="CHEBI:17505"/>
        <dbReference type="ChEBI" id="CHEBI:17992"/>
        <dbReference type="EC" id="2.4.1.82"/>
    </reaction>
</comment>